<comment type="subcellular location">
    <subcellularLocation>
        <location evidence="1">Vacuole membrane</location>
        <topology evidence="1">Multi-pass membrane protein</topology>
    </subcellularLocation>
</comment>
<dbReference type="GO" id="GO:0022857">
    <property type="term" value="F:transmembrane transporter activity"/>
    <property type="evidence" value="ECO:0007669"/>
    <property type="project" value="InterPro"/>
</dbReference>
<dbReference type="Gene3D" id="1.20.1250.20">
    <property type="entry name" value="MFS general substrate transporter like domains"/>
    <property type="match status" value="1"/>
</dbReference>
<evidence type="ECO:0000259" key="11">
    <source>
        <dbReference type="PROSITE" id="PS50850"/>
    </source>
</evidence>
<evidence type="ECO:0000313" key="12">
    <source>
        <dbReference type="EMBL" id="OKO97483.1"/>
    </source>
</evidence>
<feature type="transmembrane region" description="Helical" evidence="10">
    <location>
        <begin position="183"/>
        <end position="204"/>
    </location>
</feature>
<keyword evidence="5 10" id="KW-0472">Membrane</keyword>
<dbReference type="FunFam" id="1.20.1720.10:FF:000014">
    <property type="entry name" value="MFS drug transporter, putative"/>
    <property type="match status" value="1"/>
</dbReference>
<feature type="domain" description="Major facilitator superfamily (MFS) profile" evidence="11">
    <location>
        <begin position="92"/>
        <end position="583"/>
    </location>
</feature>
<feature type="transmembrane region" description="Helical" evidence="10">
    <location>
        <begin position="158"/>
        <end position="177"/>
    </location>
</feature>
<dbReference type="InterPro" id="IPR011701">
    <property type="entry name" value="MFS"/>
</dbReference>
<feature type="region of interest" description="Disordered" evidence="9">
    <location>
        <begin position="1"/>
        <end position="80"/>
    </location>
</feature>
<feature type="compositionally biased region" description="Basic and acidic residues" evidence="9">
    <location>
        <begin position="35"/>
        <end position="48"/>
    </location>
</feature>
<keyword evidence="4 10" id="KW-1133">Transmembrane helix</keyword>
<protein>
    <recommendedName>
        <fullName evidence="7">Efflux pump dotC</fullName>
    </recommendedName>
    <alternativeName>
        <fullName evidence="8">Dothistromin biosynthesis protein C</fullName>
    </alternativeName>
</protein>
<evidence type="ECO:0000256" key="8">
    <source>
        <dbReference type="ARBA" id="ARBA00083178"/>
    </source>
</evidence>
<feature type="transmembrane region" description="Helical" evidence="10">
    <location>
        <begin position="281"/>
        <end position="301"/>
    </location>
</feature>
<feature type="transmembrane region" description="Helical" evidence="10">
    <location>
        <begin position="313"/>
        <end position="332"/>
    </location>
</feature>
<dbReference type="InterPro" id="IPR036259">
    <property type="entry name" value="MFS_trans_sf"/>
</dbReference>
<feature type="transmembrane region" description="Helical" evidence="10">
    <location>
        <begin position="353"/>
        <end position="374"/>
    </location>
</feature>
<keyword evidence="13" id="KW-1185">Reference proteome</keyword>
<evidence type="ECO:0000256" key="10">
    <source>
        <dbReference type="SAM" id="Phobius"/>
    </source>
</evidence>
<dbReference type="Gene3D" id="1.20.1720.10">
    <property type="entry name" value="Multidrug resistance protein D"/>
    <property type="match status" value="1"/>
</dbReference>
<proteinExistence type="inferred from homology"/>
<dbReference type="OrthoDB" id="10021397at2759"/>
<dbReference type="CDD" id="cd17502">
    <property type="entry name" value="MFS_Azr1_MDR_like"/>
    <property type="match status" value="1"/>
</dbReference>
<evidence type="ECO:0000313" key="13">
    <source>
        <dbReference type="Proteomes" id="UP000186955"/>
    </source>
</evidence>
<comment type="similarity">
    <text evidence="2">Belongs to the major facilitator superfamily. TCR/Tet family.</text>
</comment>
<dbReference type="PANTHER" id="PTHR23501:SF102">
    <property type="entry name" value="DRUG TRANSPORTER, PUTATIVE (AFU_ORTHOLOGUE AFUA_3G08530)-RELATED"/>
    <property type="match status" value="1"/>
</dbReference>
<name>A0A1Q5TB95_9EURO</name>
<dbReference type="PRINTS" id="PR01036">
    <property type="entry name" value="TCRTETB"/>
</dbReference>
<feature type="transmembrane region" description="Helical" evidence="10">
    <location>
        <begin position="216"/>
        <end position="238"/>
    </location>
</feature>
<feature type="region of interest" description="Disordered" evidence="9">
    <location>
        <begin position="596"/>
        <end position="619"/>
    </location>
</feature>
<feature type="transmembrane region" description="Helical" evidence="10">
    <location>
        <begin position="561"/>
        <end position="578"/>
    </location>
</feature>
<gene>
    <name evidence="12" type="ORF">PENSUB_10277</name>
</gene>
<dbReference type="PANTHER" id="PTHR23501">
    <property type="entry name" value="MAJOR FACILITATOR SUPERFAMILY"/>
    <property type="match status" value="1"/>
</dbReference>
<comment type="caution">
    <text evidence="12">The sequence shown here is derived from an EMBL/GenBank/DDBJ whole genome shotgun (WGS) entry which is preliminary data.</text>
</comment>
<dbReference type="AlphaFoldDB" id="A0A1Q5TB95"/>
<feature type="transmembrane region" description="Helical" evidence="10">
    <location>
        <begin position="250"/>
        <end position="269"/>
    </location>
</feature>
<dbReference type="Proteomes" id="UP000186955">
    <property type="component" value="Unassembled WGS sequence"/>
</dbReference>
<evidence type="ECO:0000256" key="4">
    <source>
        <dbReference type="ARBA" id="ARBA00022989"/>
    </source>
</evidence>
<feature type="transmembrane region" description="Helical" evidence="10">
    <location>
        <begin position="416"/>
        <end position="435"/>
    </location>
</feature>
<sequence>MTGVQQNHDSSSGDTVVSQTPSEKSPVQTPSSAAQEKELEHNHDHDLDTSVPAEDPEKDDEDNAIKKQASGAPLDRTPSQAAKMGKKKIIVVMTALCLALFLAALDMTIISTALPTIAADFNASESGYSWIASSYLLANAACIPLWGKISDIWGRKPIILLANVWFLVGSLICALANNMAMIVAGRAIQGVGGGGIIIMANISVTDLFSMRDRPMYYGLFGATWAIAGALGPIIGGAFTTSVTWRWCFYLNLPIGGFSFLILFFFLSIESPKTPFLAGLRSIDWAGTFLIIGGTLMFLFGLEFGGINYPWKSATVICLIIFGIFVWILAMLAEWKLAKYPIIPPRLFNEWYNILILMVCYCHGFVFISGAYYLPLYFQTVLLASPILSGVYTLPMVLSLSIVSAATGIVMKKTGRYHEMIVAGLFFMTLGFGLLIDLKPYASWPRIIIYQLIGGIGVGPNFQAPLVAFQANIRPADMATATATFGFVRQLSTSMSVVLGTVIYQNVIGQQADKLIAAIGPERTAQISSSFAGSSKELIKSLTQSQREVVLEAFTFALSRMWIFYTCMAGLGFVLSLFIRPRELTKTHTIRKTGLEEQERARQELIESQRKAEGKPEVEA</sequence>
<feature type="transmembrane region" description="Helical" evidence="10">
    <location>
        <begin position="386"/>
        <end position="409"/>
    </location>
</feature>
<evidence type="ECO:0000256" key="7">
    <source>
        <dbReference type="ARBA" id="ARBA00069956"/>
    </source>
</evidence>
<comment type="function">
    <text evidence="6">Efflux pump; part of the gene cluster that mediates the biosynthesis of dothistromin (DOTH), a polyketide toxin very similar in structure to the aflatoxin precursor, versicolorin B. One function of dotC may be to transport early-stage dothistromin biosynthetic intermediates from the cytoplasm into vacuoles, thereby affecting the rate of dothistromin production.</text>
</comment>
<evidence type="ECO:0000256" key="5">
    <source>
        <dbReference type="ARBA" id="ARBA00023136"/>
    </source>
</evidence>
<keyword evidence="3 10" id="KW-0812">Transmembrane</keyword>
<dbReference type="FunFam" id="1.20.1250.20:FF:000196">
    <property type="entry name" value="MFS toxin efflux pump (AflT)"/>
    <property type="match status" value="1"/>
</dbReference>
<evidence type="ECO:0000256" key="6">
    <source>
        <dbReference type="ARBA" id="ARBA00057269"/>
    </source>
</evidence>
<dbReference type="PROSITE" id="PS50850">
    <property type="entry name" value="MFS"/>
    <property type="match status" value="1"/>
</dbReference>
<evidence type="ECO:0000256" key="1">
    <source>
        <dbReference type="ARBA" id="ARBA00004128"/>
    </source>
</evidence>
<reference evidence="12 13" key="1">
    <citation type="submission" date="2016-10" db="EMBL/GenBank/DDBJ databases">
        <title>Genome sequence of the ascomycete fungus Penicillium subrubescens.</title>
        <authorList>
            <person name="De Vries R.P."/>
            <person name="Peng M."/>
            <person name="Dilokpimol A."/>
            <person name="Hilden K."/>
            <person name="Makela M.R."/>
            <person name="Grigoriev I."/>
            <person name="Riley R."/>
            <person name="Granchi Z."/>
        </authorList>
    </citation>
    <scope>NUCLEOTIDE SEQUENCE [LARGE SCALE GENOMIC DNA]</scope>
    <source>
        <strain evidence="12 13">CBS 132785</strain>
    </source>
</reference>
<organism evidence="12 13">
    <name type="scientific">Penicillium subrubescens</name>
    <dbReference type="NCBI Taxonomy" id="1316194"/>
    <lineage>
        <taxon>Eukaryota</taxon>
        <taxon>Fungi</taxon>
        <taxon>Dikarya</taxon>
        <taxon>Ascomycota</taxon>
        <taxon>Pezizomycotina</taxon>
        <taxon>Eurotiomycetes</taxon>
        <taxon>Eurotiomycetidae</taxon>
        <taxon>Eurotiales</taxon>
        <taxon>Aspergillaceae</taxon>
        <taxon>Penicillium</taxon>
    </lineage>
</organism>
<dbReference type="SUPFAM" id="SSF103473">
    <property type="entry name" value="MFS general substrate transporter"/>
    <property type="match status" value="2"/>
</dbReference>
<dbReference type="InterPro" id="IPR020846">
    <property type="entry name" value="MFS_dom"/>
</dbReference>
<evidence type="ECO:0000256" key="2">
    <source>
        <dbReference type="ARBA" id="ARBA00007520"/>
    </source>
</evidence>
<feature type="compositionally biased region" description="Polar residues" evidence="9">
    <location>
        <begin position="1"/>
        <end position="34"/>
    </location>
</feature>
<dbReference type="GO" id="GO:0005886">
    <property type="term" value="C:plasma membrane"/>
    <property type="evidence" value="ECO:0007669"/>
    <property type="project" value="TreeGrafter"/>
</dbReference>
<evidence type="ECO:0000256" key="9">
    <source>
        <dbReference type="SAM" id="MobiDB-lite"/>
    </source>
</evidence>
<dbReference type="GO" id="GO:0005774">
    <property type="term" value="C:vacuolar membrane"/>
    <property type="evidence" value="ECO:0007669"/>
    <property type="project" value="UniProtKB-SubCell"/>
</dbReference>
<dbReference type="EMBL" id="MNBE01000695">
    <property type="protein sequence ID" value="OKO97483.1"/>
    <property type="molecule type" value="Genomic_DNA"/>
</dbReference>
<evidence type="ECO:0000256" key="3">
    <source>
        <dbReference type="ARBA" id="ARBA00022692"/>
    </source>
</evidence>
<dbReference type="Pfam" id="PF07690">
    <property type="entry name" value="MFS_1"/>
    <property type="match status" value="1"/>
</dbReference>
<feature type="transmembrane region" description="Helical" evidence="10">
    <location>
        <begin position="89"/>
        <end position="115"/>
    </location>
</feature>
<accession>A0A1Q5TB95</accession>